<accession>A0A7R8WI65</accession>
<reference evidence="1" key="1">
    <citation type="submission" date="2020-11" db="EMBL/GenBank/DDBJ databases">
        <authorList>
            <person name="Tran Van P."/>
        </authorList>
    </citation>
    <scope>NUCLEOTIDE SEQUENCE</scope>
</reference>
<sequence>MAEPMGQTARFSDSTTAIERNDTTSARYANFAMTIKPALTILFLAILFHANFGKRELEMGSPGNAELSDEAQDRTSLRTLESES</sequence>
<organism evidence="1">
    <name type="scientific">Cyprideis torosa</name>
    <dbReference type="NCBI Taxonomy" id="163714"/>
    <lineage>
        <taxon>Eukaryota</taxon>
        <taxon>Metazoa</taxon>
        <taxon>Ecdysozoa</taxon>
        <taxon>Arthropoda</taxon>
        <taxon>Crustacea</taxon>
        <taxon>Oligostraca</taxon>
        <taxon>Ostracoda</taxon>
        <taxon>Podocopa</taxon>
        <taxon>Podocopida</taxon>
        <taxon>Cytherocopina</taxon>
        <taxon>Cytheroidea</taxon>
        <taxon>Cytherideidae</taxon>
        <taxon>Cyprideis</taxon>
    </lineage>
</organism>
<name>A0A7R8WI65_9CRUS</name>
<proteinExistence type="predicted"/>
<protein>
    <submittedName>
        <fullName evidence="1">Uncharacterized protein</fullName>
    </submittedName>
</protein>
<evidence type="ECO:0000313" key="1">
    <source>
        <dbReference type="EMBL" id="CAD7232158.1"/>
    </source>
</evidence>
<dbReference type="AlphaFoldDB" id="A0A7R8WI65"/>
<gene>
    <name evidence="1" type="ORF">CTOB1V02_LOCUS9999</name>
</gene>
<dbReference type="EMBL" id="OB664312">
    <property type="protein sequence ID" value="CAD7232158.1"/>
    <property type="molecule type" value="Genomic_DNA"/>
</dbReference>